<dbReference type="AlphaFoldDB" id="A0A9Q0MLR6"/>
<evidence type="ECO:0000313" key="12">
    <source>
        <dbReference type="EMBL" id="KAJ6629742.1"/>
    </source>
</evidence>
<reference evidence="12" key="1">
    <citation type="submission" date="2022-07" db="EMBL/GenBank/DDBJ databases">
        <authorList>
            <person name="Trinca V."/>
            <person name="Uliana J.V.C."/>
            <person name="Torres T.T."/>
            <person name="Ward R.J."/>
            <person name="Monesi N."/>
        </authorList>
    </citation>
    <scope>NUCLEOTIDE SEQUENCE</scope>
    <source>
        <strain evidence="12">HSMRA1968</strain>
        <tissue evidence="12">Whole embryos</tissue>
    </source>
</reference>
<sequence length="193" mass="22658">MYNYYFAYQILGNRFQRLGVPIKEVNERRQKNGESKPRNSLAQHLIKLVKDHRNLSETVQRFRHFFSPLFFAQIATSSISLCISVYSLAYNSDQNLFRTVQLMVTLFYATFDIYFVMFFASEISSSSGRVSFCLYESNWIGQTESYKKLLLIFCEVLKQPEELKVLIYPMNLETFSSIVNGSYSLFNLLKNFK</sequence>
<evidence type="ECO:0000256" key="3">
    <source>
        <dbReference type="ARBA" id="ARBA00022606"/>
    </source>
</evidence>
<protein>
    <submittedName>
        <fullName evidence="12">Odorant receptor 22a</fullName>
    </submittedName>
</protein>
<dbReference type="EMBL" id="WJQU01002876">
    <property type="protein sequence ID" value="KAJ6629742.1"/>
    <property type="molecule type" value="Genomic_DNA"/>
</dbReference>
<feature type="transmembrane region" description="Helical" evidence="11">
    <location>
        <begin position="100"/>
        <end position="120"/>
    </location>
</feature>
<gene>
    <name evidence="12" type="primary">Or22a</name>
    <name evidence="12" type="ORF">Bhyg_16774</name>
</gene>
<dbReference type="SUPFAM" id="SSF48264">
    <property type="entry name" value="Cytochrome P450"/>
    <property type="match status" value="1"/>
</dbReference>
<dbReference type="InterPro" id="IPR004117">
    <property type="entry name" value="7tm6_olfct_rcpt"/>
</dbReference>
<comment type="caution">
    <text evidence="12">The sequence shown here is derived from an EMBL/GenBank/DDBJ whole genome shotgun (WGS) entry which is preliminary data.</text>
</comment>
<dbReference type="GO" id="GO:0005886">
    <property type="term" value="C:plasma membrane"/>
    <property type="evidence" value="ECO:0007669"/>
    <property type="project" value="UniProtKB-SubCell"/>
</dbReference>
<evidence type="ECO:0000313" key="13">
    <source>
        <dbReference type="Proteomes" id="UP001151699"/>
    </source>
</evidence>
<dbReference type="PANTHER" id="PTHR21137">
    <property type="entry name" value="ODORANT RECEPTOR"/>
    <property type="match status" value="1"/>
</dbReference>
<keyword evidence="2" id="KW-1003">Cell membrane</keyword>
<keyword evidence="13" id="KW-1185">Reference proteome</keyword>
<evidence type="ECO:0000256" key="4">
    <source>
        <dbReference type="ARBA" id="ARBA00022692"/>
    </source>
</evidence>
<evidence type="ECO:0000256" key="2">
    <source>
        <dbReference type="ARBA" id="ARBA00022475"/>
    </source>
</evidence>
<evidence type="ECO:0000256" key="11">
    <source>
        <dbReference type="SAM" id="Phobius"/>
    </source>
</evidence>
<keyword evidence="7" id="KW-0560">Oxidoreductase</keyword>
<keyword evidence="3" id="KW-0716">Sensory transduction</keyword>
<evidence type="ECO:0000256" key="9">
    <source>
        <dbReference type="ARBA" id="ARBA00023170"/>
    </source>
</evidence>
<accession>A0A9Q0MLR6</accession>
<evidence type="ECO:0000256" key="8">
    <source>
        <dbReference type="ARBA" id="ARBA00023136"/>
    </source>
</evidence>
<feature type="transmembrane region" description="Helical" evidence="11">
    <location>
        <begin position="69"/>
        <end position="88"/>
    </location>
</feature>
<evidence type="ECO:0000256" key="10">
    <source>
        <dbReference type="ARBA" id="ARBA00023224"/>
    </source>
</evidence>
<keyword evidence="5" id="KW-0552">Olfaction</keyword>
<comment type="subcellular location">
    <subcellularLocation>
        <location evidence="1">Cell membrane</location>
        <topology evidence="1">Multi-pass membrane protein</topology>
    </subcellularLocation>
</comment>
<keyword evidence="8 11" id="KW-0472">Membrane</keyword>
<dbReference type="GO" id="GO:0016705">
    <property type="term" value="F:oxidoreductase activity, acting on paired donors, with incorporation or reduction of molecular oxygen"/>
    <property type="evidence" value="ECO:0007669"/>
    <property type="project" value="InterPro"/>
</dbReference>
<dbReference type="OrthoDB" id="7789606at2759"/>
<dbReference type="GO" id="GO:0004497">
    <property type="term" value="F:monooxygenase activity"/>
    <property type="evidence" value="ECO:0007669"/>
    <property type="project" value="UniProtKB-KW"/>
</dbReference>
<keyword evidence="7" id="KW-0503">Monooxygenase</keyword>
<keyword evidence="9 12" id="KW-0675">Receptor</keyword>
<organism evidence="12 13">
    <name type="scientific">Pseudolycoriella hygida</name>
    <dbReference type="NCBI Taxonomy" id="35572"/>
    <lineage>
        <taxon>Eukaryota</taxon>
        <taxon>Metazoa</taxon>
        <taxon>Ecdysozoa</taxon>
        <taxon>Arthropoda</taxon>
        <taxon>Hexapoda</taxon>
        <taxon>Insecta</taxon>
        <taxon>Pterygota</taxon>
        <taxon>Neoptera</taxon>
        <taxon>Endopterygota</taxon>
        <taxon>Diptera</taxon>
        <taxon>Nematocera</taxon>
        <taxon>Sciaroidea</taxon>
        <taxon>Sciaridae</taxon>
        <taxon>Pseudolycoriella</taxon>
    </lineage>
</organism>
<keyword evidence="6 11" id="KW-1133">Transmembrane helix</keyword>
<dbReference type="GO" id="GO:0007165">
    <property type="term" value="P:signal transduction"/>
    <property type="evidence" value="ECO:0007669"/>
    <property type="project" value="UniProtKB-KW"/>
</dbReference>
<dbReference type="InterPro" id="IPR036396">
    <property type="entry name" value="Cyt_P450_sf"/>
</dbReference>
<dbReference type="GO" id="GO:0020037">
    <property type="term" value="F:heme binding"/>
    <property type="evidence" value="ECO:0007669"/>
    <property type="project" value="InterPro"/>
</dbReference>
<dbReference type="Pfam" id="PF02949">
    <property type="entry name" value="7tm_6"/>
    <property type="match status" value="1"/>
</dbReference>
<dbReference type="Proteomes" id="UP001151699">
    <property type="component" value="Unassembled WGS sequence"/>
</dbReference>
<evidence type="ECO:0000256" key="5">
    <source>
        <dbReference type="ARBA" id="ARBA00022725"/>
    </source>
</evidence>
<dbReference type="GO" id="GO:0005506">
    <property type="term" value="F:iron ion binding"/>
    <property type="evidence" value="ECO:0007669"/>
    <property type="project" value="InterPro"/>
</dbReference>
<evidence type="ECO:0000256" key="6">
    <source>
        <dbReference type="ARBA" id="ARBA00022989"/>
    </source>
</evidence>
<dbReference type="GO" id="GO:0005549">
    <property type="term" value="F:odorant binding"/>
    <property type="evidence" value="ECO:0007669"/>
    <property type="project" value="InterPro"/>
</dbReference>
<dbReference type="PANTHER" id="PTHR21137:SF35">
    <property type="entry name" value="ODORANT RECEPTOR 19A-RELATED"/>
    <property type="match status" value="1"/>
</dbReference>
<evidence type="ECO:0000256" key="7">
    <source>
        <dbReference type="ARBA" id="ARBA00023033"/>
    </source>
</evidence>
<proteinExistence type="predicted"/>
<keyword evidence="10" id="KW-0807">Transducer</keyword>
<keyword evidence="4 11" id="KW-0812">Transmembrane</keyword>
<dbReference type="GO" id="GO:0004984">
    <property type="term" value="F:olfactory receptor activity"/>
    <property type="evidence" value="ECO:0007669"/>
    <property type="project" value="InterPro"/>
</dbReference>
<name>A0A9Q0MLR6_9DIPT</name>
<evidence type="ECO:0000256" key="1">
    <source>
        <dbReference type="ARBA" id="ARBA00004651"/>
    </source>
</evidence>